<dbReference type="EMBL" id="JADCNM010000007">
    <property type="protein sequence ID" value="KAG0475075.1"/>
    <property type="molecule type" value="Genomic_DNA"/>
</dbReference>
<comment type="catalytic activity">
    <reaction evidence="1">
        <text>S-ubiquitinyl-[E2 ubiquitin-conjugating enzyme]-L-cysteine + [acceptor protein]-L-lysine = [E2 ubiquitin-conjugating enzyme]-L-cysteine + N(6)-ubiquitinyl-[acceptor protein]-L-lysine.</text>
        <dbReference type="EC" id="2.3.2.27"/>
    </reaction>
</comment>
<dbReference type="InterPro" id="IPR013083">
    <property type="entry name" value="Znf_RING/FYVE/PHD"/>
</dbReference>
<dbReference type="PANTHER" id="PTHR22763">
    <property type="entry name" value="RING ZINC FINGER PROTEIN"/>
    <property type="match status" value="1"/>
</dbReference>
<dbReference type="FunFam" id="3.30.40.10:FF:000194">
    <property type="entry name" value="ERAD-associated E3 ubiquitin-protein ligase HRD1A"/>
    <property type="match status" value="1"/>
</dbReference>
<evidence type="ECO:0000256" key="17">
    <source>
        <dbReference type="SAM" id="Phobius"/>
    </source>
</evidence>
<dbReference type="GO" id="GO:0005789">
    <property type="term" value="C:endoplasmic reticulum membrane"/>
    <property type="evidence" value="ECO:0007669"/>
    <property type="project" value="UniProtKB-SubCell"/>
</dbReference>
<feature type="transmembrane region" description="Helical" evidence="17">
    <location>
        <begin position="228"/>
        <end position="246"/>
    </location>
</feature>
<keyword evidence="7 17" id="KW-0812">Transmembrane</keyword>
<feature type="transmembrane region" description="Helical" evidence="17">
    <location>
        <begin position="266"/>
        <end position="284"/>
    </location>
</feature>
<evidence type="ECO:0000256" key="16">
    <source>
        <dbReference type="SAM" id="MobiDB-lite"/>
    </source>
</evidence>
<evidence type="ECO:0000256" key="11">
    <source>
        <dbReference type="ARBA" id="ARBA00022824"/>
    </source>
</evidence>
<proteinExistence type="inferred from homology"/>
<dbReference type="GO" id="GO:0008270">
    <property type="term" value="F:zinc ion binding"/>
    <property type="evidence" value="ECO:0007669"/>
    <property type="project" value="UniProtKB-KW"/>
</dbReference>
<dbReference type="Gene3D" id="3.30.40.10">
    <property type="entry name" value="Zinc/RING finger domain, C3HC4 (zinc finger)"/>
    <property type="match status" value="1"/>
</dbReference>
<keyword evidence="11" id="KW-0256">Endoplasmic reticulum</keyword>
<evidence type="ECO:0000256" key="2">
    <source>
        <dbReference type="ARBA" id="ARBA00004477"/>
    </source>
</evidence>
<feature type="domain" description="RING-type" evidence="19">
    <location>
        <begin position="379"/>
        <end position="417"/>
    </location>
</feature>
<evidence type="ECO:0000256" key="4">
    <source>
        <dbReference type="ARBA" id="ARBA00010089"/>
    </source>
</evidence>
<dbReference type="Proteomes" id="UP000639772">
    <property type="component" value="Chromosome 7"/>
</dbReference>
<evidence type="ECO:0000313" key="20">
    <source>
        <dbReference type="EMBL" id="KAG0475075.1"/>
    </source>
</evidence>
<dbReference type="InterPro" id="IPR058051">
    <property type="entry name" value="Znf_RING_synoviolin"/>
</dbReference>
<keyword evidence="10" id="KW-0833">Ubl conjugation pathway</keyword>
<dbReference type="InterPro" id="IPR050731">
    <property type="entry name" value="HRD1_E3_ubiq-ligases"/>
</dbReference>
<evidence type="ECO:0000256" key="8">
    <source>
        <dbReference type="ARBA" id="ARBA00022723"/>
    </source>
</evidence>
<dbReference type="InterPro" id="IPR001841">
    <property type="entry name" value="Znf_RING"/>
</dbReference>
<feature type="transmembrane region" description="Helical" evidence="17">
    <location>
        <begin position="186"/>
        <end position="207"/>
    </location>
</feature>
<evidence type="ECO:0000259" key="19">
    <source>
        <dbReference type="PROSITE" id="PS50089"/>
    </source>
</evidence>
<evidence type="ECO:0000256" key="18">
    <source>
        <dbReference type="SAM" id="SignalP"/>
    </source>
</evidence>
<feature type="region of interest" description="Disordered" evidence="16">
    <location>
        <begin position="424"/>
        <end position="459"/>
    </location>
</feature>
<comment type="pathway">
    <text evidence="3">Protein modification; protein ubiquitination.</text>
</comment>
<evidence type="ECO:0000256" key="15">
    <source>
        <dbReference type="PROSITE-ProRule" id="PRU00175"/>
    </source>
</evidence>
<sequence length="620" mass="70271">MGYYSSPLLFNPRGFSYLFCLLSLCNSRATCAIPNTDYQLVLPPSSPLDQNLTIAPINARWLIARNSWGVLSTISNGLGGAPYGFFEMMKLQTYAAFSFLATVTAIYHAFSSRGQFYPAMVYLSTSKICLVLLLNMGLVMMCISWQLVKCIFLGSLREAEVERLNEQSWREVMEILFAITIFRQDFSVSFLAMVTALLLIKALHWLAQKRVEYIETTPAVPTMSHVRIVSFMGFLLVVDCLFLYSSLRLLLKTWQASVSLFFSFEYTILATTTISTFVKYIFYLSDMLMEGQWEKKAVYTFYLELVRDLLHLSMYILFFLVIFVNHGVPLHLIRELYETFRSFRIRVSDYIRYRKITSNMNERFPDATPEELGVTDATCIICREEMVTAKKLLCGHLFHVHCLRSWLERQHTCPTCRALVIPPENGSASTGQQPRIPSDRLSRPAVAETSSAQVSEVDPMKHHQARLQAAAVAAAIYEKSFIHPPNNFTWPAGYQNPQITQTEGLSGAFNHPIGGVSSGSFQTNEFITPDQIIMPFQLSSSSTTFREGTHANSNLKFPQLKVEECLVQSQIELLQAKLQLLQAQLQNLKESKEEQSKGKEVAIGASDCGRHDEIKDDRSD</sequence>
<dbReference type="InterPro" id="IPR057992">
    <property type="entry name" value="TPR_SYVN1_N"/>
</dbReference>
<evidence type="ECO:0000256" key="7">
    <source>
        <dbReference type="ARBA" id="ARBA00022692"/>
    </source>
</evidence>
<protein>
    <recommendedName>
        <fullName evidence="5">RING-type E3 ubiquitin transferase</fullName>
        <ecNumber evidence="5">2.3.2.27</ecNumber>
    </recommendedName>
</protein>
<dbReference type="Pfam" id="PF13639">
    <property type="entry name" value="zf-RING_2"/>
    <property type="match status" value="1"/>
</dbReference>
<dbReference type="GO" id="GO:0043161">
    <property type="term" value="P:proteasome-mediated ubiquitin-dependent protein catabolic process"/>
    <property type="evidence" value="ECO:0007669"/>
    <property type="project" value="TreeGrafter"/>
</dbReference>
<feature type="compositionally biased region" description="Polar residues" evidence="16">
    <location>
        <begin position="426"/>
        <end position="435"/>
    </location>
</feature>
<keyword evidence="13 17" id="KW-1133">Transmembrane helix</keyword>
<feature type="chain" id="PRO_5032352578" description="RING-type E3 ubiquitin transferase" evidence="18">
    <location>
        <begin position="33"/>
        <end position="620"/>
    </location>
</feature>
<accession>A0A835UWJ4</accession>
<dbReference type="SMART" id="SM00184">
    <property type="entry name" value="RING"/>
    <property type="match status" value="1"/>
</dbReference>
<dbReference type="OrthoDB" id="7759664at2759"/>
<comment type="subcellular location">
    <subcellularLocation>
        <location evidence="2">Endoplasmic reticulum membrane</location>
        <topology evidence="2">Multi-pass membrane protein</topology>
    </subcellularLocation>
</comment>
<dbReference type="GO" id="GO:0061630">
    <property type="term" value="F:ubiquitin protein ligase activity"/>
    <property type="evidence" value="ECO:0007669"/>
    <property type="project" value="UniProtKB-EC"/>
</dbReference>
<dbReference type="PANTHER" id="PTHR22763:SF184">
    <property type="entry name" value="E3 UBIQUITIN-PROTEIN LIGASE SYNOVIOLIN"/>
    <property type="match status" value="1"/>
</dbReference>
<evidence type="ECO:0000256" key="10">
    <source>
        <dbReference type="ARBA" id="ARBA00022786"/>
    </source>
</evidence>
<dbReference type="SUPFAM" id="SSF57850">
    <property type="entry name" value="RING/U-box"/>
    <property type="match status" value="1"/>
</dbReference>
<keyword evidence="12" id="KW-0862">Zinc</keyword>
<keyword evidence="18" id="KW-0732">Signal</keyword>
<evidence type="ECO:0000256" key="1">
    <source>
        <dbReference type="ARBA" id="ARBA00000900"/>
    </source>
</evidence>
<keyword evidence="6" id="KW-0808">Transferase</keyword>
<dbReference type="Pfam" id="PF25563">
    <property type="entry name" value="TPR_SYVN1_N"/>
    <property type="match status" value="1"/>
</dbReference>
<reference evidence="20 21" key="1">
    <citation type="journal article" date="2020" name="Nat. Food">
        <title>A phased Vanilla planifolia genome enables genetic improvement of flavour and production.</title>
        <authorList>
            <person name="Hasing T."/>
            <person name="Tang H."/>
            <person name="Brym M."/>
            <person name="Khazi F."/>
            <person name="Huang T."/>
            <person name="Chambers A.H."/>
        </authorList>
    </citation>
    <scope>NUCLEOTIDE SEQUENCE [LARGE SCALE GENOMIC DNA]</scope>
    <source>
        <tissue evidence="20">Leaf</tissue>
    </source>
</reference>
<comment type="caution">
    <text evidence="20">The sequence shown here is derived from an EMBL/GenBank/DDBJ whole genome shotgun (WGS) entry which is preliminary data.</text>
</comment>
<feature type="compositionally biased region" description="Basic and acidic residues" evidence="16">
    <location>
        <begin position="608"/>
        <end position="620"/>
    </location>
</feature>
<dbReference type="GO" id="GO:0036503">
    <property type="term" value="P:ERAD pathway"/>
    <property type="evidence" value="ECO:0007669"/>
    <property type="project" value="TreeGrafter"/>
</dbReference>
<feature type="transmembrane region" description="Helical" evidence="17">
    <location>
        <begin position="305"/>
        <end position="324"/>
    </location>
</feature>
<feature type="compositionally biased region" description="Basic and acidic residues" evidence="16">
    <location>
        <begin position="589"/>
        <end position="600"/>
    </location>
</feature>
<evidence type="ECO:0000256" key="9">
    <source>
        <dbReference type="ARBA" id="ARBA00022771"/>
    </source>
</evidence>
<feature type="transmembrane region" description="Helical" evidence="17">
    <location>
        <begin position="91"/>
        <end position="110"/>
    </location>
</feature>
<dbReference type="AlphaFoldDB" id="A0A835UWJ4"/>
<keyword evidence="14 17" id="KW-0472">Membrane</keyword>
<evidence type="ECO:0000256" key="12">
    <source>
        <dbReference type="ARBA" id="ARBA00022833"/>
    </source>
</evidence>
<comment type="similarity">
    <text evidence="4">Belongs to the HRD1 family.</text>
</comment>
<dbReference type="PROSITE" id="PS50089">
    <property type="entry name" value="ZF_RING_2"/>
    <property type="match status" value="1"/>
</dbReference>
<keyword evidence="9 15" id="KW-0863">Zinc-finger</keyword>
<dbReference type="CDD" id="cd16479">
    <property type="entry name" value="RING-H2_synoviolin"/>
    <property type="match status" value="1"/>
</dbReference>
<gene>
    <name evidence="20" type="ORF">HPP92_014761</name>
</gene>
<feature type="transmembrane region" description="Helical" evidence="17">
    <location>
        <begin position="130"/>
        <end position="148"/>
    </location>
</feature>
<evidence type="ECO:0000256" key="6">
    <source>
        <dbReference type="ARBA" id="ARBA00022679"/>
    </source>
</evidence>
<name>A0A835UWJ4_VANPL</name>
<dbReference type="EC" id="2.3.2.27" evidence="5"/>
<evidence type="ECO:0000313" key="21">
    <source>
        <dbReference type="Proteomes" id="UP000639772"/>
    </source>
</evidence>
<evidence type="ECO:0000256" key="14">
    <source>
        <dbReference type="ARBA" id="ARBA00023136"/>
    </source>
</evidence>
<evidence type="ECO:0000256" key="3">
    <source>
        <dbReference type="ARBA" id="ARBA00004906"/>
    </source>
</evidence>
<evidence type="ECO:0000256" key="5">
    <source>
        <dbReference type="ARBA" id="ARBA00012483"/>
    </source>
</evidence>
<feature type="region of interest" description="Disordered" evidence="16">
    <location>
        <begin position="589"/>
        <end position="620"/>
    </location>
</feature>
<feature type="signal peptide" evidence="18">
    <location>
        <begin position="1"/>
        <end position="32"/>
    </location>
</feature>
<organism evidence="20 21">
    <name type="scientific">Vanilla planifolia</name>
    <name type="common">Vanilla</name>
    <dbReference type="NCBI Taxonomy" id="51239"/>
    <lineage>
        <taxon>Eukaryota</taxon>
        <taxon>Viridiplantae</taxon>
        <taxon>Streptophyta</taxon>
        <taxon>Embryophyta</taxon>
        <taxon>Tracheophyta</taxon>
        <taxon>Spermatophyta</taxon>
        <taxon>Magnoliopsida</taxon>
        <taxon>Liliopsida</taxon>
        <taxon>Asparagales</taxon>
        <taxon>Orchidaceae</taxon>
        <taxon>Vanilloideae</taxon>
        <taxon>Vanilleae</taxon>
        <taxon>Vanilla</taxon>
    </lineage>
</organism>
<evidence type="ECO:0000256" key="13">
    <source>
        <dbReference type="ARBA" id="ARBA00022989"/>
    </source>
</evidence>
<keyword evidence="8" id="KW-0479">Metal-binding</keyword>